<keyword evidence="7" id="KW-0732">Signal</keyword>
<evidence type="ECO:0000313" key="9">
    <source>
        <dbReference type="EMBL" id="KAF8442210.1"/>
    </source>
</evidence>
<proteinExistence type="inferred from homology"/>
<feature type="active site" evidence="3">
    <location>
        <position position="135"/>
    </location>
</feature>
<accession>A0AAD4GH46</accession>
<evidence type="ECO:0000256" key="2">
    <source>
        <dbReference type="ARBA" id="ARBA00022750"/>
    </source>
</evidence>
<feature type="active site" evidence="3">
    <location>
        <position position="313"/>
    </location>
</feature>
<dbReference type="PANTHER" id="PTHR47966">
    <property type="entry name" value="BETA-SITE APP-CLEAVING ENZYME, ISOFORM A-RELATED"/>
    <property type="match status" value="1"/>
</dbReference>
<reference evidence="9" key="1">
    <citation type="submission" date="2019-10" db="EMBL/GenBank/DDBJ databases">
        <authorList>
            <consortium name="DOE Joint Genome Institute"/>
            <person name="Kuo A."/>
            <person name="Miyauchi S."/>
            <person name="Kiss E."/>
            <person name="Drula E."/>
            <person name="Kohler A."/>
            <person name="Sanchez-Garcia M."/>
            <person name="Andreopoulos B."/>
            <person name="Barry K.W."/>
            <person name="Bonito G."/>
            <person name="Buee M."/>
            <person name="Carver A."/>
            <person name="Chen C."/>
            <person name="Cichocki N."/>
            <person name="Clum A."/>
            <person name="Culley D."/>
            <person name="Crous P.W."/>
            <person name="Fauchery L."/>
            <person name="Girlanda M."/>
            <person name="Hayes R."/>
            <person name="Keri Z."/>
            <person name="LaButti K."/>
            <person name="Lipzen A."/>
            <person name="Lombard V."/>
            <person name="Magnuson J."/>
            <person name="Maillard F."/>
            <person name="Morin E."/>
            <person name="Murat C."/>
            <person name="Nolan M."/>
            <person name="Ohm R."/>
            <person name="Pangilinan J."/>
            <person name="Pereira M."/>
            <person name="Perotto S."/>
            <person name="Peter M."/>
            <person name="Riley R."/>
            <person name="Sitrit Y."/>
            <person name="Stielow B."/>
            <person name="Szollosi G."/>
            <person name="Zifcakova L."/>
            <person name="Stursova M."/>
            <person name="Spatafora J.W."/>
            <person name="Tedersoo L."/>
            <person name="Vaario L.-M."/>
            <person name="Yamada A."/>
            <person name="Yan M."/>
            <person name="Wang P."/>
            <person name="Xu J."/>
            <person name="Bruns T."/>
            <person name="Baldrian P."/>
            <person name="Vilgalys R."/>
            <person name="Henrissat B."/>
            <person name="Grigoriev I.V."/>
            <person name="Hibbett D."/>
            <person name="Nagy L.G."/>
            <person name="Martin F.M."/>
        </authorList>
    </citation>
    <scope>NUCLEOTIDE SEQUENCE</scope>
    <source>
        <strain evidence="9">BED1</strain>
    </source>
</reference>
<organism evidence="9 10">
    <name type="scientific">Boletus edulis BED1</name>
    <dbReference type="NCBI Taxonomy" id="1328754"/>
    <lineage>
        <taxon>Eukaryota</taxon>
        <taxon>Fungi</taxon>
        <taxon>Dikarya</taxon>
        <taxon>Basidiomycota</taxon>
        <taxon>Agaricomycotina</taxon>
        <taxon>Agaricomycetes</taxon>
        <taxon>Agaricomycetidae</taxon>
        <taxon>Boletales</taxon>
        <taxon>Boletineae</taxon>
        <taxon>Boletaceae</taxon>
        <taxon>Boletoideae</taxon>
        <taxon>Boletus</taxon>
    </lineage>
</organism>
<name>A0AAD4GH46_BOLED</name>
<evidence type="ECO:0000259" key="8">
    <source>
        <dbReference type="PROSITE" id="PS51767"/>
    </source>
</evidence>
<evidence type="ECO:0000256" key="6">
    <source>
        <dbReference type="SAM" id="MobiDB-lite"/>
    </source>
</evidence>
<dbReference type="PANTHER" id="PTHR47966:SF51">
    <property type="entry name" value="BETA-SITE APP-CLEAVING ENZYME, ISOFORM A-RELATED"/>
    <property type="match status" value="1"/>
</dbReference>
<feature type="signal peptide" evidence="7">
    <location>
        <begin position="1"/>
        <end position="19"/>
    </location>
</feature>
<dbReference type="InterPro" id="IPR001461">
    <property type="entry name" value="Aspartic_peptidase_A1"/>
</dbReference>
<dbReference type="FunFam" id="2.40.70.10:FF:000008">
    <property type="entry name" value="Cathepsin D"/>
    <property type="match status" value="1"/>
</dbReference>
<dbReference type="Gene3D" id="2.40.70.10">
    <property type="entry name" value="Acid Proteases"/>
    <property type="match status" value="2"/>
</dbReference>
<evidence type="ECO:0000256" key="4">
    <source>
        <dbReference type="PIRSR" id="PIRSR601461-2"/>
    </source>
</evidence>
<evidence type="ECO:0000256" key="3">
    <source>
        <dbReference type="PIRSR" id="PIRSR601461-1"/>
    </source>
</evidence>
<feature type="domain" description="Peptidase A1" evidence="8">
    <location>
        <begin position="117"/>
        <end position="422"/>
    </location>
</feature>
<dbReference type="Pfam" id="PF00026">
    <property type="entry name" value="Asp"/>
    <property type="match status" value="1"/>
</dbReference>
<gene>
    <name evidence="9" type="ORF">L210DRAFT_3644349</name>
</gene>
<sequence>MKSAQCLSVLLSLAILAGAIPARSNRPLKIPLQRRSRNARNSTSVQSATGERYLGAQKVANSISYVYAKYANTFAAYERNTGSRHPLDTWRRSSSPGLSRRATSKTVPLTNEDQELWYGSLTIGTPPQDFTVDFDTGSSDLWVPDVPCPVTCSGHRTYDPSKSSTSQGRYRLFTLEYGSGETIGAQYEDRVVIADQTFGSALFMSPQFSSQNYKPDGLSGLGFSEISDLDGPTLMENLKESGQLPRFLFSFKLSDTAGQSELTVGDADYAAFKNETLVSVPVTVKGYWQVVLGGISSPSHEIAQSVNFPAIIDTGTTLIMAPREIVDDYFSGIPGSNCMTTDGTCTVPCATINGTAPVFRFGERDFRVSPATWNLGPYTVGSSDCIAGLGVFEEPFVIVGDVFLRNVYSMFNFSDPPSVQFAELV</sequence>
<keyword evidence="4" id="KW-1015">Disulfide bond</keyword>
<reference evidence="9" key="2">
    <citation type="journal article" date="2020" name="Nat. Commun.">
        <title>Large-scale genome sequencing of mycorrhizal fungi provides insights into the early evolution of symbiotic traits.</title>
        <authorList>
            <person name="Miyauchi S."/>
            <person name="Kiss E."/>
            <person name="Kuo A."/>
            <person name="Drula E."/>
            <person name="Kohler A."/>
            <person name="Sanchez-Garcia M."/>
            <person name="Morin E."/>
            <person name="Andreopoulos B."/>
            <person name="Barry K.W."/>
            <person name="Bonito G."/>
            <person name="Buee M."/>
            <person name="Carver A."/>
            <person name="Chen C."/>
            <person name="Cichocki N."/>
            <person name="Clum A."/>
            <person name="Culley D."/>
            <person name="Crous P.W."/>
            <person name="Fauchery L."/>
            <person name="Girlanda M."/>
            <person name="Hayes R.D."/>
            <person name="Keri Z."/>
            <person name="LaButti K."/>
            <person name="Lipzen A."/>
            <person name="Lombard V."/>
            <person name="Magnuson J."/>
            <person name="Maillard F."/>
            <person name="Murat C."/>
            <person name="Nolan M."/>
            <person name="Ohm R.A."/>
            <person name="Pangilinan J."/>
            <person name="Pereira M.F."/>
            <person name="Perotto S."/>
            <person name="Peter M."/>
            <person name="Pfister S."/>
            <person name="Riley R."/>
            <person name="Sitrit Y."/>
            <person name="Stielow J.B."/>
            <person name="Szollosi G."/>
            <person name="Zifcakova L."/>
            <person name="Stursova M."/>
            <person name="Spatafora J.W."/>
            <person name="Tedersoo L."/>
            <person name="Vaario L.M."/>
            <person name="Yamada A."/>
            <person name="Yan M."/>
            <person name="Wang P."/>
            <person name="Xu J."/>
            <person name="Bruns T."/>
            <person name="Baldrian P."/>
            <person name="Vilgalys R."/>
            <person name="Dunand C."/>
            <person name="Henrissat B."/>
            <person name="Grigoriev I.V."/>
            <person name="Hibbett D."/>
            <person name="Nagy L.G."/>
            <person name="Martin F.M."/>
        </authorList>
    </citation>
    <scope>NUCLEOTIDE SEQUENCE</scope>
    <source>
        <strain evidence="9">BED1</strain>
    </source>
</reference>
<dbReference type="CDD" id="cd05471">
    <property type="entry name" value="pepsin_like"/>
    <property type="match status" value="1"/>
</dbReference>
<keyword evidence="10" id="KW-1185">Reference proteome</keyword>
<dbReference type="PROSITE" id="PS51767">
    <property type="entry name" value="PEPTIDASE_A1"/>
    <property type="match status" value="1"/>
</dbReference>
<evidence type="ECO:0000313" key="10">
    <source>
        <dbReference type="Proteomes" id="UP001194468"/>
    </source>
</evidence>
<evidence type="ECO:0000256" key="5">
    <source>
        <dbReference type="RuleBase" id="RU000454"/>
    </source>
</evidence>
<dbReference type="InterPro" id="IPR021109">
    <property type="entry name" value="Peptidase_aspartic_dom_sf"/>
</dbReference>
<evidence type="ECO:0000256" key="1">
    <source>
        <dbReference type="ARBA" id="ARBA00007447"/>
    </source>
</evidence>
<evidence type="ECO:0000256" key="7">
    <source>
        <dbReference type="SAM" id="SignalP"/>
    </source>
</evidence>
<dbReference type="InterPro" id="IPR001969">
    <property type="entry name" value="Aspartic_peptidase_AS"/>
</dbReference>
<dbReference type="PROSITE" id="PS00141">
    <property type="entry name" value="ASP_PROTEASE"/>
    <property type="match status" value="2"/>
</dbReference>
<keyword evidence="5" id="KW-0378">Hydrolase</keyword>
<dbReference type="InterPro" id="IPR034164">
    <property type="entry name" value="Pepsin-like_dom"/>
</dbReference>
<feature type="disulfide bond" evidence="4">
    <location>
        <begin position="349"/>
        <end position="385"/>
    </location>
</feature>
<feature type="disulfide bond" evidence="4">
    <location>
        <begin position="148"/>
        <end position="152"/>
    </location>
</feature>
<comment type="caution">
    <text evidence="9">The sequence shown here is derived from an EMBL/GenBank/DDBJ whole genome shotgun (WGS) entry which is preliminary data.</text>
</comment>
<protein>
    <submittedName>
        <fullName evidence="9">Aspartic peptidase domain-containing protein</fullName>
    </submittedName>
</protein>
<keyword evidence="2 5" id="KW-0064">Aspartyl protease</keyword>
<dbReference type="SUPFAM" id="SSF50630">
    <property type="entry name" value="Acid proteases"/>
    <property type="match status" value="1"/>
</dbReference>
<dbReference type="InterPro" id="IPR033121">
    <property type="entry name" value="PEPTIDASE_A1"/>
</dbReference>
<keyword evidence="5" id="KW-0645">Protease</keyword>
<dbReference type="GO" id="GO:0006508">
    <property type="term" value="P:proteolysis"/>
    <property type="evidence" value="ECO:0007669"/>
    <property type="project" value="UniProtKB-KW"/>
</dbReference>
<dbReference type="PRINTS" id="PR00792">
    <property type="entry name" value="PEPSIN"/>
</dbReference>
<dbReference type="Proteomes" id="UP001194468">
    <property type="component" value="Unassembled WGS sequence"/>
</dbReference>
<feature type="region of interest" description="Disordered" evidence="6">
    <location>
        <begin position="83"/>
        <end position="106"/>
    </location>
</feature>
<dbReference type="AlphaFoldDB" id="A0AAD4GH46"/>
<feature type="chain" id="PRO_5042294332" evidence="7">
    <location>
        <begin position="20"/>
        <end position="425"/>
    </location>
</feature>
<dbReference type="EMBL" id="WHUW01000009">
    <property type="protein sequence ID" value="KAF8442210.1"/>
    <property type="molecule type" value="Genomic_DNA"/>
</dbReference>
<comment type="similarity">
    <text evidence="1 5">Belongs to the peptidase A1 family.</text>
</comment>
<dbReference type="GO" id="GO:0004190">
    <property type="term" value="F:aspartic-type endopeptidase activity"/>
    <property type="evidence" value="ECO:0007669"/>
    <property type="project" value="UniProtKB-KW"/>
</dbReference>